<organism evidence="5 6">
    <name type="scientific">Dactylosporangium darangshiense</name>
    <dbReference type="NCBI Taxonomy" id="579108"/>
    <lineage>
        <taxon>Bacteria</taxon>
        <taxon>Bacillati</taxon>
        <taxon>Actinomycetota</taxon>
        <taxon>Actinomycetes</taxon>
        <taxon>Micromonosporales</taxon>
        <taxon>Micromonosporaceae</taxon>
        <taxon>Dactylosporangium</taxon>
    </lineage>
</organism>
<evidence type="ECO:0000313" key="6">
    <source>
        <dbReference type="Proteomes" id="UP001500620"/>
    </source>
</evidence>
<dbReference type="InterPro" id="IPR036069">
    <property type="entry name" value="DUF34/NIF3_sf"/>
</dbReference>
<dbReference type="Gene3D" id="3.40.1390.30">
    <property type="entry name" value="NIF3 (NGG1p interacting factor 3)-like"/>
    <property type="match status" value="2"/>
</dbReference>
<protein>
    <recommendedName>
        <fullName evidence="3">GTP cyclohydrolase 1 type 2 homolog</fullName>
    </recommendedName>
</protein>
<comment type="subunit">
    <text evidence="2">Homohexamer.</text>
</comment>
<keyword evidence="6" id="KW-1185">Reference proteome</keyword>
<evidence type="ECO:0000256" key="1">
    <source>
        <dbReference type="ARBA" id="ARBA00006964"/>
    </source>
</evidence>
<sequence length="268" mass="28266">MRVADLIELLQQRYPTEWAEDWDRVGFVLGEPDAEVTRVLLAVDCDPAVVDEAEAAGAEFVFTHHPLLLRGVSSVAPTTYKGRIVHRMIRSGIALYTAHTNGDVANPGVSDALAAALGLVDVRPLRPDPRAPERGHGRIGRLPEPMSLAAFTAHAAARLPKTAGAVRAAGDPDATVATVAVSGGAGDAFLADAARSGVDAYLTADLRHHPAQEHLAGGGPALVDVTHWASERPWLDDVAAFLRAEAGVQTLVSDVDTSPWVLLEGNHS</sequence>
<gene>
    <name evidence="5" type="ORF">GCM10022255_041880</name>
</gene>
<comment type="caution">
    <text evidence="5">The sequence shown here is derived from an EMBL/GenBank/DDBJ whole genome shotgun (WGS) entry which is preliminary data.</text>
</comment>
<evidence type="ECO:0000256" key="3">
    <source>
        <dbReference type="ARBA" id="ARBA00022112"/>
    </source>
</evidence>
<keyword evidence="4" id="KW-0479">Metal-binding</keyword>
<evidence type="ECO:0000256" key="2">
    <source>
        <dbReference type="ARBA" id="ARBA00011643"/>
    </source>
</evidence>
<dbReference type="PANTHER" id="PTHR13799:SF14">
    <property type="entry name" value="GTP CYCLOHYDROLASE 1 TYPE 2 HOMOLOG"/>
    <property type="match status" value="1"/>
</dbReference>
<dbReference type="SUPFAM" id="SSF102705">
    <property type="entry name" value="NIF3 (NGG1p interacting factor 3)-like"/>
    <property type="match status" value="1"/>
</dbReference>
<dbReference type="RefSeq" id="WP_345128781.1">
    <property type="nucleotide sequence ID" value="NZ_BAABAT010000010.1"/>
</dbReference>
<dbReference type="PANTHER" id="PTHR13799">
    <property type="entry name" value="NGG1 INTERACTING FACTOR 3"/>
    <property type="match status" value="1"/>
</dbReference>
<name>A0ABP8DA26_9ACTN</name>
<dbReference type="Pfam" id="PF01784">
    <property type="entry name" value="DUF34_NIF3"/>
    <property type="match status" value="1"/>
</dbReference>
<accession>A0ABP8DA26</accession>
<comment type="similarity">
    <text evidence="1">Belongs to the GTP cyclohydrolase I type 2/NIF3 family.</text>
</comment>
<dbReference type="NCBIfam" id="TIGR00486">
    <property type="entry name" value="YbgI_SA1388"/>
    <property type="match status" value="1"/>
</dbReference>
<dbReference type="Proteomes" id="UP001500620">
    <property type="component" value="Unassembled WGS sequence"/>
</dbReference>
<proteinExistence type="inferred from homology"/>
<evidence type="ECO:0000256" key="4">
    <source>
        <dbReference type="ARBA" id="ARBA00022723"/>
    </source>
</evidence>
<reference evidence="6" key="1">
    <citation type="journal article" date="2019" name="Int. J. Syst. Evol. Microbiol.">
        <title>The Global Catalogue of Microorganisms (GCM) 10K type strain sequencing project: providing services to taxonomists for standard genome sequencing and annotation.</title>
        <authorList>
            <consortium name="The Broad Institute Genomics Platform"/>
            <consortium name="The Broad Institute Genome Sequencing Center for Infectious Disease"/>
            <person name="Wu L."/>
            <person name="Ma J."/>
        </authorList>
    </citation>
    <scope>NUCLEOTIDE SEQUENCE [LARGE SCALE GENOMIC DNA]</scope>
    <source>
        <strain evidence="6">JCM 17441</strain>
    </source>
</reference>
<dbReference type="InterPro" id="IPR002678">
    <property type="entry name" value="DUF34/NIF3"/>
</dbReference>
<evidence type="ECO:0000313" key="5">
    <source>
        <dbReference type="EMBL" id="GAA4250989.1"/>
    </source>
</evidence>
<dbReference type="EMBL" id="BAABAT010000010">
    <property type="protein sequence ID" value="GAA4250989.1"/>
    <property type="molecule type" value="Genomic_DNA"/>
</dbReference>